<dbReference type="GO" id="GO:0051607">
    <property type="term" value="P:defense response to virus"/>
    <property type="evidence" value="ECO:0007669"/>
    <property type="project" value="UniProtKB-KW"/>
</dbReference>
<dbReference type="InterPro" id="IPR041486">
    <property type="entry name" value="ThsA_STALD"/>
</dbReference>
<comment type="caution">
    <text evidence="8">Lacks conserved residue(s) required for the propagation of feature annotation.</text>
</comment>
<evidence type="ECO:0000256" key="9">
    <source>
        <dbReference type="SAM" id="Phobius"/>
    </source>
</evidence>
<evidence type="ECO:0000256" key="4">
    <source>
        <dbReference type="ARBA" id="ARBA00034327"/>
    </source>
</evidence>
<evidence type="ECO:0000256" key="1">
    <source>
        <dbReference type="ARBA" id="ARBA00022801"/>
    </source>
</evidence>
<reference evidence="11 12" key="1">
    <citation type="submission" date="2016-10" db="EMBL/GenBank/DDBJ databases">
        <title>Comparative genomics of Bacillus thuringiensis reveals a path to pathogens against multiple invertebrate hosts.</title>
        <authorList>
            <person name="Zheng J."/>
            <person name="Gao Q."/>
            <person name="Liu H."/>
            <person name="Peng D."/>
            <person name="Ruan L."/>
            <person name="Sun M."/>
        </authorList>
    </citation>
    <scope>NUCLEOTIDE SEQUENCE [LARGE SCALE GENOMIC DNA]</scope>
    <source>
        <strain evidence="11">T30001</strain>
    </source>
</reference>
<protein>
    <recommendedName>
        <fullName evidence="6">NAD(+) hydrolase ThsA</fullName>
        <ecNumber evidence="4">3.2.2.5</ecNumber>
    </recommendedName>
</protein>
<comment type="caution">
    <text evidence="11">The sequence shown here is derived from an EMBL/GenBank/DDBJ whole genome shotgun (WGS) entry which is preliminary data.</text>
</comment>
<evidence type="ECO:0000256" key="7">
    <source>
        <dbReference type="ARBA" id="ARBA00047575"/>
    </source>
</evidence>
<dbReference type="Proteomes" id="UP000195160">
    <property type="component" value="Unassembled WGS sequence"/>
</dbReference>
<evidence type="ECO:0000256" key="3">
    <source>
        <dbReference type="ARBA" id="ARBA00023118"/>
    </source>
</evidence>
<gene>
    <name evidence="11" type="ORF">BK784_35530</name>
</gene>
<dbReference type="SUPFAM" id="SSF52467">
    <property type="entry name" value="DHS-like NAD/FAD-binding domain"/>
    <property type="match status" value="1"/>
</dbReference>
<dbReference type="Pfam" id="PF13289">
    <property type="entry name" value="SIR2_2"/>
    <property type="match status" value="1"/>
</dbReference>
<name>A0A9X6R8V2_BACTV</name>
<dbReference type="EMBL" id="MOOV01000282">
    <property type="protein sequence ID" value="OUB84505.1"/>
    <property type="molecule type" value="Genomic_DNA"/>
</dbReference>
<evidence type="ECO:0000256" key="8">
    <source>
        <dbReference type="PROSITE-ProRule" id="PRU00236"/>
    </source>
</evidence>
<keyword evidence="9" id="KW-0472">Membrane</keyword>
<dbReference type="GO" id="GO:0003953">
    <property type="term" value="F:NAD+ nucleosidase activity"/>
    <property type="evidence" value="ECO:0007669"/>
    <property type="project" value="UniProtKB-EC"/>
</dbReference>
<accession>A0A9X6R8V2</accession>
<comment type="catalytic activity">
    <reaction evidence="7">
        <text>NAD(+) + H2O = ADP-D-ribose + nicotinamide + H(+)</text>
        <dbReference type="Rhea" id="RHEA:16301"/>
        <dbReference type="ChEBI" id="CHEBI:15377"/>
        <dbReference type="ChEBI" id="CHEBI:15378"/>
        <dbReference type="ChEBI" id="CHEBI:17154"/>
        <dbReference type="ChEBI" id="CHEBI:57540"/>
        <dbReference type="ChEBI" id="CHEBI:57967"/>
        <dbReference type="EC" id="3.2.2.5"/>
    </reaction>
    <physiologicalReaction direction="left-to-right" evidence="7">
        <dbReference type="Rhea" id="RHEA:16302"/>
    </physiologicalReaction>
</comment>
<evidence type="ECO:0000313" key="11">
    <source>
        <dbReference type="EMBL" id="OUB84505.1"/>
    </source>
</evidence>
<organism evidence="11 12">
    <name type="scientific">Bacillus thuringiensis subsp. medellin</name>
    <dbReference type="NCBI Taxonomy" id="79672"/>
    <lineage>
        <taxon>Bacteria</taxon>
        <taxon>Bacillati</taxon>
        <taxon>Bacillota</taxon>
        <taxon>Bacilli</taxon>
        <taxon>Bacillales</taxon>
        <taxon>Bacillaceae</taxon>
        <taxon>Bacillus</taxon>
        <taxon>Bacillus cereus group</taxon>
    </lineage>
</organism>
<comment type="similarity">
    <text evidence="5">Belongs to the soluble Thoeris ThsA family.</text>
</comment>
<feature type="transmembrane region" description="Helical" evidence="9">
    <location>
        <begin position="21"/>
        <end position="42"/>
    </location>
</feature>
<dbReference type="CDD" id="cd01406">
    <property type="entry name" value="SIR2-like"/>
    <property type="match status" value="1"/>
</dbReference>
<keyword evidence="9" id="KW-0812">Transmembrane</keyword>
<dbReference type="InterPro" id="IPR029035">
    <property type="entry name" value="DHS-like_NAD/FAD-binding_dom"/>
</dbReference>
<evidence type="ECO:0000259" key="10">
    <source>
        <dbReference type="PROSITE" id="PS50305"/>
    </source>
</evidence>
<keyword evidence="3" id="KW-0051">Antiviral defense</keyword>
<evidence type="ECO:0000256" key="2">
    <source>
        <dbReference type="ARBA" id="ARBA00023027"/>
    </source>
</evidence>
<dbReference type="Pfam" id="PF18185">
    <property type="entry name" value="STALD"/>
    <property type="match status" value="1"/>
</dbReference>
<evidence type="ECO:0000256" key="6">
    <source>
        <dbReference type="ARBA" id="ARBA00035033"/>
    </source>
</evidence>
<evidence type="ECO:0000256" key="5">
    <source>
        <dbReference type="ARBA" id="ARBA00035014"/>
    </source>
</evidence>
<dbReference type="AlphaFoldDB" id="A0A9X6R8V2"/>
<keyword evidence="9" id="KW-1133">Transmembrane helix</keyword>
<keyword evidence="1" id="KW-0378">Hydrolase</keyword>
<dbReference type="PROSITE" id="PS50305">
    <property type="entry name" value="SIRTUIN"/>
    <property type="match status" value="1"/>
</dbReference>
<dbReference type="EC" id="3.2.2.5" evidence="4"/>
<feature type="domain" description="Deacetylase sirtuin-type" evidence="10">
    <location>
        <begin position="6"/>
        <end position="285"/>
    </location>
</feature>
<dbReference type="InterPro" id="IPR026590">
    <property type="entry name" value="Ssirtuin_cat_dom"/>
</dbReference>
<sequence length="478" mass="55476">MQRRISMDKNVFVENFTKEVMANNAAIFAGAGMSMAVGYVGWNELLEPLAKEIGLDINKETDLVALAQYYYNENHYNRSEINRIIVDEFSKQVSLNENHKTLARLPIDTYWTTNYDKLIETALSQEHKVVDVKYTVKQLSITKTKRDAVVYKMHGDVEHSSDAILIKDDYESYYKNMEPFLTALSGDLVSKTFLFIGFSFTDPNLDYILSRVRTTYKQDQRRHYCLIKQVEKMDDENPADFEYRKRKQQLFINDLGRFNIQTVLLNSYSEITEILHCIERKIKSKNVFLSGSAEEYNNWSKGESETFIHNLSKELIRNDFNIVSGFGLGVGSFVISGALEELYINQGKISDNRLILRPFSQGEKGREQWDQYRKDMLARTGISIFIYGNKTKNEEIVKAEGVRREFEISKEQGNYIVPVGVTGYVAKDLWNEVNENFEEYYPNATKEIRATFKELNNETLSKEEVINKVLCFIKMLSK</sequence>
<proteinExistence type="inferred from homology"/>
<evidence type="ECO:0000313" key="12">
    <source>
        <dbReference type="Proteomes" id="UP000195160"/>
    </source>
</evidence>
<keyword evidence="2" id="KW-0520">NAD</keyword>